<feature type="transmembrane region" description="Helical" evidence="7">
    <location>
        <begin position="339"/>
        <end position="360"/>
    </location>
</feature>
<feature type="transmembrane region" description="Helical" evidence="7">
    <location>
        <begin position="107"/>
        <end position="128"/>
    </location>
</feature>
<dbReference type="SUPFAM" id="SSF103473">
    <property type="entry name" value="MFS general substrate transporter"/>
    <property type="match status" value="1"/>
</dbReference>
<feature type="transmembrane region" description="Helical" evidence="7">
    <location>
        <begin position="303"/>
        <end position="327"/>
    </location>
</feature>
<dbReference type="Gene3D" id="1.20.1250.20">
    <property type="entry name" value="MFS general substrate transporter like domains"/>
    <property type="match status" value="1"/>
</dbReference>
<dbReference type="PROSITE" id="PS50850">
    <property type="entry name" value="MFS"/>
    <property type="match status" value="1"/>
</dbReference>
<feature type="transmembrane region" description="Helical" evidence="7">
    <location>
        <begin position="76"/>
        <end position="95"/>
    </location>
</feature>
<dbReference type="Proteomes" id="UP001072034">
    <property type="component" value="Unassembled WGS sequence"/>
</dbReference>
<feature type="transmembrane region" description="Helical" evidence="7">
    <location>
        <begin position="466"/>
        <end position="483"/>
    </location>
</feature>
<dbReference type="InterPro" id="IPR020846">
    <property type="entry name" value="MFS_dom"/>
</dbReference>
<keyword evidence="5 7" id="KW-0472">Membrane</keyword>
<dbReference type="PANTHER" id="PTHR23519:SF1">
    <property type="entry name" value="AUTOPHAGY-RELATED PROTEIN 22"/>
    <property type="match status" value="1"/>
</dbReference>
<keyword evidence="4 7" id="KW-1133">Transmembrane helix</keyword>
<evidence type="ECO:0000256" key="1">
    <source>
        <dbReference type="ARBA" id="ARBA00004651"/>
    </source>
</evidence>
<evidence type="ECO:0000256" key="7">
    <source>
        <dbReference type="SAM" id="Phobius"/>
    </source>
</evidence>
<feature type="transmembrane region" description="Helical" evidence="7">
    <location>
        <begin position="174"/>
        <end position="194"/>
    </location>
</feature>
<feature type="compositionally biased region" description="Basic and acidic residues" evidence="6">
    <location>
        <begin position="250"/>
        <end position="261"/>
    </location>
</feature>
<feature type="domain" description="Major facilitator superfamily (MFS) profile" evidence="8">
    <location>
        <begin position="303"/>
        <end position="497"/>
    </location>
</feature>
<dbReference type="InterPro" id="IPR036259">
    <property type="entry name" value="MFS_trans_sf"/>
</dbReference>
<feature type="transmembrane region" description="Helical" evidence="7">
    <location>
        <begin position="394"/>
        <end position="417"/>
    </location>
</feature>
<name>A0ABT4I8M1_9ACTO</name>
<proteinExistence type="predicted"/>
<evidence type="ECO:0000256" key="2">
    <source>
        <dbReference type="ARBA" id="ARBA00022448"/>
    </source>
</evidence>
<evidence type="ECO:0000313" key="10">
    <source>
        <dbReference type="Proteomes" id="UP001072034"/>
    </source>
</evidence>
<accession>A0ABT4I8M1</accession>
<sequence>MTHPQSEGDLLSAPQHETKPYSGIHPGGPTRLLSWPVLAWGLWDWGSAAFNAVITTFVFTVYLTGPDFGVKAANESALSLGLSIAGFIIALLAPVTGQRADRAGRTVFWLGAYTTIVVAISAALFLVLPRPSHLWLGIALLGVGNIFFELASVNYNGILPQIATRDRVGAVSGLGWGMGYVGGIVLLLIVYVGFINPRVGWFGVTADNGLSVRASMLVAAVWFGLSAIPVLVTQSGRRGRRRRQAILEDAQRGADREKAGLEAEPAEPSQGPAVRVRRQESIWGSYKRLWRTLVALHRTHPEVLWFLLAAAIFRDGLAGVFTYGGVVAQNTFGFTSGDVLVFAVAANVIAGVATIASGALDDRIGPRRVIIGSLTILVCAGVGVFFLHGGGARVFWVLGLVLAGCVGPTQSAARSFLARVIPKGREGEIFGLYATTGRAVSFLAPAMYGTFIWIGVLVGGAEASHWGILGIMLVLVIGLLLTVRIKDPAGHITDLGD</sequence>
<evidence type="ECO:0000256" key="6">
    <source>
        <dbReference type="SAM" id="MobiDB-lite"/>
    </source>
</evidence>
<dbReference type="PANTHER" id="PTHR23519">
    <property type="entry name" value="AUTOPHAGY-RELATED PROTEIN 22"/>
    <property type="match status" value="1"/>
</dbReference>
<feature type="transmembrane region" description="Helical" evidence="7">
    <location>
        <begin position="429"/>
        <end position="454"/>
    </location>
</feature>
<comment type="subcellular location">
    <subcellularLocation>
        <location evidence="1">Cell membrane</location>
        <topology evidence="1">Multi-pass membrane protein</topology>
    </subcellularLocation>
</comment>
<feature type="transmembrane region" description="Helical" evidence="7">
    <location>
        <begin position="214"/>
        <end position="233"/>
    </location>
</feature>
<keyword evidence="10" id="KW-1185">Reference proteome</keyword>
<dbReference type="Pfam" id="PF11700">
    <property type="entry name" value="ATG22"/>
    <property type="match status" value="1"/>
</dbReference>
<feature type="transmembrane region" description="Helical" evidence="7">
    <location>
        <begin position="134"/>
        <end position="153"/>
    </location>
</feature>
<gene>
    <name evidence="9" type="ORF">OHJ16_08490</name>
</gene>
<dbReference type="InterPro" id="IPR050495">
    <property type="entry name" value="ATG22/LtaA_families"/>
</dbReference>
<keyword evidence="3 7" id="KW-0812">Transmembrane</keyword>
<reference evidence="9" key="1">
    <citation type="submission" date="2022-10" db="EMBL/GenBank/DDBJ databases">
        <title>Genome sequence of Actinomyces israelii ATCC 10048.</title>
        <authorList>
            <person name="Watt R.M."/>
            <person name="Tong W.M."/>
        </authorList>
    </citation>
    <scope>NUCLEOTIDE SEQUENCE</scope>
    <source>
        <strain evidence="9">ATCC 10048</strain>
    </source>
</reference>
<evidence type="ECO:0000256" key="3">
    <source>
        <dbReference type="ARBA" id="ARBA00022692"/>
    </source>
</evidence>
<feature type="transmembrane region" description="Helical" evidence="7">
    <location>
        <begin position="42"/>
        <end position="64"/>
    </location>
</feature>
<feature type="region of interest" description="Disordered" evidence="6">
    <location>
        <begin position="250"/>
        <end position="271"/>
    </location>
</feature>
<evidence type="ECO:0000256" key="4">
    <source>
        <dbReference type="ARBA" id="ARBA00022989"/>
    </source>
</evidence>
<evidence type="ECO:0000259" key="8">
    <source>
        <dbReference type="PROSITE" id="PS50850"/>
    </source>
</evidence>
<evidence type="ECO:0000256" key="5">
    <source>
        <dbReference type="ARBA" id="ARBA00023136"/>
    </source>
</evidence>
<comment type="caution">
    <text evidence="9">The sequence shown here is derived from an EMBL/GenBank/DDBJ whole genome shotgun (WGS) entry which is preliminary data.</text>
</comment>
<evidence type="ECO:0000313" key="9">
    <source>
        <dbReference type="EMBL" id="MCZ0858081.1"/>
    </source>
</evidence>
<feature type="transmembrane region" description="Helical" evidence="7">
    <location>
        <begin position="369"/>
        <end position="388"/>
    </location>
</feature>
<dbReference type="RefSeq" id="WP_043562363.1">
    <property type="nucleotide sequence ID" value="NZ_CAJPNG010000025.1"/>
</dbReference>
<dbReference type="EMBL" id="JAPTMY010000016">
    <property type="protein sequence ID" value="MCZ0858081.1"/>
    <property type="molecule type" value="Genomic_DNA"/>
</dbReference>
<dbReference type="InterPro" id="IPR024671">
    <property type="entry name" value="Atg22-like"/>
</dbReference>
<organism evidence="9 10">
    <name type="scientific">Actinomyces israelii</name>
    <dbReference type="NCBI Taxonomy" id="1659"/>
    <lineage>
        <taxon>Bacteria</taxon>
        <taxon>Bacillati</taxon>
        <taxon>Actinomycetota</taxon>
        <taxon>Actinomycetes</taxon>
        <taxon>Actinomycetales</taxon>
        <taxon>Actinomycetaceae</taxon>
        <taxon>Actinomyces</taxon>
    </lineage>
</organism>
<protein>
    <submittedName>
        <fullName evidence="9">MFS transporter</fullName>
    </submittedName>
</protein>
<keyword evidence="2" id="KW-0813">Transport</keyword>